<keyword evidence="4" id="KW-0862">Zinc</keyword>
<evidence type="ECO:0000313" key="10">
    <source>
        <dbReference type="Proteomes" id="UP000316733"/>
    </source>
</evidence>
<keyword evidence="5" id="KW-0238">DNA-binding</keyword>
<evidence type="ECO:0000256" key="3">
    <source>
        <dbReference type="ARBA" id="ARBA00022763"/>
    </source>
</evidence>
<dbReference type="Gene3D" id="3.90.198.10">
    <property type="entry name" value="Replication Fork Single-Stranded Dna Binding Protein"/>
    <property type="match status" value="1"/>
</dbReference>
<keyword evidence="1" id="KW-0235">DNA replication</keyword>
<evidence type="ECO:0000256" key="6">
    <source>
        <dbReference type="ARBA" id="ARBA00023204"/>
    </source>
</evidence>
<feature type="compositionally biased region" description="Basic and acidic residues" evidence="7">
    <location>
        <begin position="7"/>
        <end position="18"/>
    </location>
</feature>
<keyword evidence="2" id="KW-0479">Metal-binding</keyword>
<protein>
    <submittedName>
        <fullName evidence="9">Structural protein</fullName>
    </submittedName>
</protein>
<evidence type="ECO:0000256" key="2">
    <source>
        <dbReference type="ARBA" id="ARBA00022723"/>
    </source>
</evidence>
<dbReference type="GO" id="GO:0006260">
    <property type="term" value="P:DNA replication"/>
    <property type="evidence" value="ECO:0007669"/>
    <property type="project" value="UniProtKB-KW"/>
</dbReference>
<dbReference type="GO" id="GO:0006281">
    <property type="term" value="P:DNA repair"/>
    <property type="evidence" value="ECO:0007669"/>
    <property type="project" value="UniProtKB-KW"/>
</dbReference>
<feature type="domain" description="Bacteriophage T4 Gp32 single-stranded DNA-binding" evidence="8">
    <location>
        <begin position="39"/>
        <end position="227"/>
    </location>
</feature>
<accession>A0A4Y5JTP5</accession>
<keyword evidence="6" id="KW-0234">DNA repair</keyword>
<evidence type="ECO:0000256" key="4">
    <source>
        <dbReference type="ARBA" id="ARBA00022833"/>
    </source>
</evidence>
<dbReference type="GO" id="GO:0046872">
    <property type="term" value="F:metal ion binding"/>
    <property type="evidence" value="ECO:0007669"/>
    <property type="project" value="UniProtKB-KW"/>
</dbReference>
<dbReference type="InterPro" id="IPR012339">
    <property type="entry name" value="Phage_T4_Gp32_ssDNA-bd"/>
</dbReference>
<sequence length="328" mass="37346">MASLAELRQKLKDQETKRGTKSSGSADKSNFPFWDMNENDSATVRFLPDANTDNTFFWVEKQQIKIPFSGIVGMNSKPTVVTVPCVEMWGESCPIHQEIRPWFKDPSLEKLARTYWKKRSYIFQGLVRKSPLVEQELPENPIRKFTFGSQIFNLVKSSLLDPEMENIPTDYLNGTDFQITKLMKGQYADYATSKWARKESSLTEEEFQAIQTYGLYDLSKFLPAKPDAEALAAIFEMFEESVEGKEYDPQRWGKYYRPYGVEVPTNTSVSVPVSKPEPKTTVSSSSVIEDDNDDLPWEDTTKPVEPVKSASNAQDIIALIRARQNSGN</sequence>
<organism evidence="9 10">
    <name type="scientific">Pseudomonas phage vB_PaeM_PA5oct</name>
    <dbReference type="NCBI Taxonomy" id="2163605"/>
    <lineage>
        <taxon>Viruses</taxon>
        <taxon>Duplodnaviria</taxon>
        <taxon>Heunggongvirae</taxon>
        <taxon>Uroviricota</taxon>
        <taxon>Caudoviricetes</taxon>
        <taxon>Arenbergviridae</taxon>
        <taxon>Wroclawvirus</taxon>
        <taxon>Wroclawvirus PA5oct</taxon>
    </lineage>
</organism>
<reference evidence="10" key="1">
    <citation type="journal article" date="2020" name="bioRxiv">
        <title>Integrative omics analysis of Pseudomonas aeruginosa virus PA5oct highlights the molecular complexity of jumbo phages.</title>
        <authorList>
            <person name="Lood C."/>
            <person name="Danis-Wlodarczyk K."/>
            <person name="Blasdel B.G."/>
            <person name="Jang H.B."/>
            <person name="Vandenheuvel D."/>
            <person name="Briers Y."/>
            <person name="Noben J.-P."/>
            <person name="van Noort V."/>
            <person name="Drulis-Kawa Z."/>
            <person name="Lavigne R."/>
        </authorList>
    </citation>
    <scope>NUCLEOTIDE SEQUENCE [LARGE SCALE GENOMIC DNA]</scope>
</reference>
<dbReference type="EMBL" id="MK797984">
    <property type="protein sequence ID" value="QCG76088.1"/>
    <property type="molecule type" value="Genomic_DNA"/>
</dbReference>
<feature type="compositionally biased region" description="Acidic residues" evidence="7">
    <location>
        <begin position="288"/>
        <end position="297"/>
    </location>
</feature>
<keyword evidence="3" id="KW-0227">DNA damage</keyword>
<evidence type="ECO:0000313" key="9">
    <source>
        <dbReference type="EMBL" id="QCG76088.1"/>
    </source>
</evidence>
<dbReference type="GO" id="GO:0003697">
    <property type="term" value="F:single-stranded DNA binding"/>
    <property type="evidence" value="ECO:0007669"/>
    <property type="project" value="InterPro"/>
</dbReference>
<gene>
    <name evidence="9" type="ORF">EST35_0207</name>
</gene>
<evidence type="ECO:0000259" key="8">
    <source>
        <dbReference type="Pfam" id="PF08804"/>
    </source>
</evidence>
<feature type="region of interest" description="Disordered" evidence="7">
    <location>
        <begin position="1"/>
        <end position="33"/>
    </location>
</feature>
<feature type="region of interest" description="Disordered" evidence="7">
    <location>
        <begin position="266"/>
        <end position="308"/>
    </location>
</feature>
<evidence type="ECO:0000256" key="7">
    <source>
        <dbReference type="SAM" id="MobiDB-lite"/>
    </source>
</evidence>
<evidence type="ECO:0000256" key="5">
    <source>
        <dbReference type="ARBA" id="ARBA00023125"/>
    </source>
</evidence>
<evidence type="ECO:0000256" key="1">
    <source>
        <dbReference type="ARBA" id="ARBA00022705"/>
    </source>
</evidence>
<dbReference type="Proteomes" id="UP000316733">
    <property type="component" value="Segment"/>
</dbReference>
<dbReference type="Pfam" id="PF08804">
    <property type="entry name" value="gp32"/>
    <property type="match status" value="1"/>
</dbReference>
<dbReference type="InterPro" id="IPR044947">
    <property type="entry name" value="Phage_T4_Gp32_ssDNA-bd_sf"/>
</dbReference>
<proteinExistence type="predicted"/>
<name>A0A4Y5JTP5_9CAUD</name>
<keyword evidence="10" id="KW-1185">Reference proteome</keyword>